<gene>
    <name evidence="2" type="ORF">IO89_03805</name>
</gene>
<protein>
    <recommendedName>
        <fullName evidence="1">DUF4440 domain-containing protein</fullName>
    </recommendedName>
</protein>
<proteinExistence type="predicted"/>
<organism evidence="2 3">
    <name type="scientific">Epilithonimonas lactis</name>
    <dbReference type="NCBI Taxonomy" id="421072"/>
    <lineage>
        <taxon>Bacteria</taxon>
        <taxon>Pseudomonadati</taxon>
        <taxon>Bacteroidota</taxon>
        <taxon>Flavobacteriia</taxon>
        <taxon>Flavobacteriales</taxon>
        <taxon>Weeksellaceae</taxon>
        <taxon>Chryseobacterium group</taxon>
        <taxon>Epilithonimonas</taxon>
    </lineage>
</organism>
<feature type="domain" description="DUF4440" evidence="1">
    <location>
        <begin position="46"/>
        <end position="138"/>
    </location>
</feature>
<evidence type="ECO:0000259" key="1">
    <source>
        <dbReference type="Pfam" id="PF14534"/>
    </source>
</evidence>
<dbReference type="EMBL" id="JPLY01000001">
    <property type="protein sequence ID" value="KFC23702.1"/>
    <property type="molecule type" value="Genomic_DNA"/>
</dbReference>
<evidence type="ECO:0000313" key="2">
    <source>
        <dbReference type="EMBL" id="KFC23702.1"/>
    </source>
</evidence>
<dbReference type="InterPro" id="IPR032710">
    <property type="entry name" value="NTF2-like_dom_sf"/>
</dbReference>
<sequence length="148" mass="17340">MFSLRMKFITLILLLNFIFGFSQAYSKKEKALITQISKLDSLMQNNDSKILGLFSNDVSFGHSNGWVQNYQDFKTDFESGKVKYQSVNQTELKEFKIKNKFANIRRIIAVKGLYKNEIFEMKLSVLEFWIKQRGIWKLCSRQSATLKS</sequence>
<reference evidence="2 3" key="1">
    <citation type="submission" date="2014-07" db="EMBL/GenBank/DDBJ databases">
        <title>Epilithonimonas lactis LMG 22401 Genome.</title>
        <authorList>
            <person name="Pipes S.E."/>
            <person name="Stropko S.J."/>
        </authorList>
    </citation>
    <scope>NUCLEOTIDE SEQUENCE [LARGE SCALE GENOMIC DNA]</scope>
    <source>
        <strain evidence="2 3">LMG 24401</strain>
    </source>
</reference>
<dbReference type="SUPFAM" id="SSF54427">
    <property type="entry name" value="NTF2-like"/>
    <property type="match status" value="1"/>
</dbReference>
<dbReference type="STRING" id="421072.SAMN04488097_1728"/>
<dbReference type="Proteomes" id="UP000028623">
    <property type="component" value="Unassembled WGS sequence"/>
</dbReference>
<dbReference type="Gene3D" id="3.10.450.50">
    <property type="match status" value="1"/>
</dbReference>
<dbReference type="AlphaFoldDB" id="A0A085BMK7"/>
<dbReference type="InterPro" id="IPR027843">
    <property type="entry name" value="DUF4440"/>
</dbReference>
<evidence type="ECO:0000313" key="3">
    <source>
        <dbReference type="Proteomes" id="UP000028623"/>
    </source>
</evidence>
<accession>A0A085BMK7</accession>
<name>A0A085BMK7_9FLAO</name>
<keyword evidence="3" id="KW-1185">Reference proteome</keyword>
<dbReference type="eggNOG" id="ENOG5033YBN">
    <property type="taxonomic scope" value="Bacteria"/>
</dbReference>
<dbReference type="Pfam" id="PF14534">
    <property type="entry name" value="DUF4440"/>
    <property type="match status" value="1"/>
</dbReference>
<comment type="caution">
    <text evidence="2">The sequence shown here is derived from an EMBL/GenBank/DDBJ whole genome shotgun (WGS) entry which is preliminary data.</text>
</comment>